<comment type="similarity">
    <text evidence="1">Belongs to the universal ribosomal protein uS4 family.</text>
</comment>
<dbReference type="InterPro" id="IPR002942">
    <property type="entry name" value="S4_RNA-bd"/>
</dbReference>
<feature type="region of interest" description="Disordered" evidence="7">
    <location>
        <begin position="272"/>
        <end position="353"/>
    </location>
</feature>
<feature type="compositionally biased region" description="Low complexity" evidence="7">
    <location>
        <begin position="310"/>
        <end position="330"/>
    </location>
</feature>
<gene>
    <name evidence="9" type="ORF">K437DRAFT_292095</name>
</gene>
<evidence type="ECO:0000313" key="10">
    <source>
        <dbReference type="Proteomes" id="UP000027361"/>
    </source>
</evidence>
<dbReference type="PANTHER" id="PTHR11831">
    <property type="entry name" value="30S 40S RIBOSOMAL PROTEIN"/>
    <property type="match status" value="1"/>
</dbReference>
<sequence length="504" mass="55383">MRKANVFSHDPKAIIPRMSWSKENLYNLLLRSTNPFHMGALNFNRTALTMYQQRWRSKRFLRGYHGDWIPERRFKRWLVPDRLPRFDQRSSLSALVADRGANRPGLRASSAGASVGGSRLPFTRSRILTQALASAGREIGAEERMPTASLFVRDVERRLDVVLFRCCFAVSAYQARAAIVQGHVKLNGFKVTDPNKLLEPGDLLSITPTAIPMLEPKKAARIRAQIIKRRNKSWKRILLKLQAERQSKESTEAAYASAAGAVTESKAEAVSGSVAASESESQKVAPQDEAAPTQKEPIDVAADQVEGGASRRAATSSSPSSSSPEASSDSKGGAESTDRSGVRKGKKKSPPLPPGVLFFRLPQYAAPFLFIPPYLEVSFSTCSAIYLRHPTIVPAAPSARQQLAEQQSADQEKENSSGSRRASSPPSNVMYRTDIASPYPAGGDMYSMAWEHYARDAPRTRSDVRRIKVEAAHGRNGFESARAKDAYKTVRALRRGKTAAAARA</sequence>
<keyword evidence="4" id="KW-0689">Ribosomal protein</keyword>
<dbReference type="GO" id="GO:0005763">
    <property type="term" value="C:mitochondrial small ribosomal subunit"/>
    <property type="evidence" value="ECO:0007669"/>
    <property type="project" value="TreeGrafter"/>
</dbReference>
<dbReference type="OMA" id="GDMFQVE"/>
<protein>
    <submittedName>
        <fullName evidence="9">Alpha-L RNA-binding motif-containing protein</fullName>
    </submittedName>
</protein>
<evidence type="ECO:0000256" key="6">
    <source>
        <dbReference type="PROSITE-ProRule" id="PRU00182"/>
    </source>
</evidence>
<reference evidence="9 10" key="1">
    <citation type="submission" date="2014-05" db="EMBL/GenBank/DDBJ databases">
        <title>Draft genome sequence of a rare smut relative, Tilletiaria anomala UBC 951.</title>
        <authorList>
            <consortium name="DOE Joint Genome Institute"/>
            <person name="Toome M."/>
            <person name="Kuo A."/>
            <person name="Henrissat B."/>
            <person name="Lipzen A."/>
            <person name="Tritt A."/>
            <person name="Yoshinaga Y."/>
            <person name="Zane M."/>
            <person name="Barry K."/>
            <person name="Grigoriev I.V."/>
            <person name="Spatafora J.W."/>
            <person name="Aimea M.C."/>
        </authorList>
    </citation>
    <scope>NUCLEOTIDE SEQUENCE [LARGE SCALE GENOMIC DNA]</scope>
    <source>
        <strain evidence="9 10">UBC 951</strain>
    </source>
</reference>
<dbReference type="RefSeq" id="XP_013239978.1">
    <property type="nucleotide sequence ID" value="XM_013384524.1"/>
</dbReference>
<evidence type="ECO:0000256" key="5">
    <source>
        <dbReference type="ARBA" id="ARBA00023274"/>
    </source>
</evidence>
<feature type="compositionally biased region" description="Polar residues" evidence="7">
    <location>
        <begin position="399"/>
        <end position="409"/>
    </location>
</feature>
<dbReference type="Proteomes" id="UP000027361">
    <property type="component" value="Unassembled WGS sequence"/>
</dbReference>
<dbReference type="GeneID" id="25267077"/>
<dbReference type="PROSITE" id="PS50889">
    <property type="entry name" value="S4"/>
    <property type="match status" value="1"/>
</dbReference>
<dbReference type="InParanoid" id="A0A066VBQ9"/>
<proteinExistence type="inferred from homology"/>
<accession>A0A066VBQ9</accession>
<dbReference type="AlphaFoldDB" id="A0A066VBQ9"/>
<evidence type="ECO:0000259" key="8">
    <source>
        <dbReference type="SMART" id="SM00363"/>
    </source>
</evidence>
<dbReference type="EMBL" id="JMSN01000178">
    <property type="protein sequence ID" value="KDN36199.1"/>
    <property type="molecule type" value="Genomic_DNA"/>
</dbReference>
<dbReference type="Pfam" id="PF01479">
    <property type="entry name" value="S4"/>
    <property type="match status" value="1"/>
</dbReference>
<organism evidence="9 10">
    <name type="scientific">Tilletiaria anomala (strain ATCC 24038 / CBS 436.72 / UBC 951)</name>
    <dbReference type="NCBI Taxonomy" id="1037660"/>
    <lineage>
        <taxon>Eukaryota</taxon>
        <taxon>Fungi</taxon>
        <taxon>Dikarya</taxon>
        <taxon>Basidiomycota</taxon>
        <taxon>Ustilaginomycotina</taxon>
        <taxon>Exobasidiomycetes</taxon>
        <taxon>Georgefischeriales</taxon>
        <taxon>Tilletiariaceae</taxon>
        <taxon>Tilletiaria</taxon>
    </lineage>
</organism>
<keyword evidence="3 6" id="KW-0694">RNA-binding</keyword>
<dbReference type="STRING" id="1037660.A0A066VBQ9"/>
<dbReference type="GO" id="GO:0019843">
    <property type="term" value="F:rRNA binding"/>
    <property type="evidence" value="ECO:0007669"/>
    <property type="project" value="UniProtKB-KW"/>
</dbReference>
<dbReference type="InterPro" id="IPR022801">
    <property type="entry name" value="Ribosomal_uS4"/>
</dbReference>
<keyword evidence="5" id="KW-0687">Ribonucleoprotein</keyword>
<evidence type="ECO:0000256" key="1">
    <source>
        <dbReference type="ARBA" id="ARBA00007465"/>
    </source>
</evidence>
<keyword evidence="10" id="KW-1185">Reference proteome</keyword>
<keyword evidence="2" id="KW-0699">rRNA-binding</keyword>
<dbReference type="HOGENOM" id="CLU_041823_0_0_1"/>
<evidence type="ECO:0000256" key="4">
    <source>
        <dbReference type="ARBA" id="ARBA00022980"/>
    </source>
</evidence>
<dbReference type="GO" id="GO:0003735">
    <property type="term" value="F:structural constituent of ribosome"/>
    <property type="evidence" value="ECO:0007669"/>
    <property type="project" value="TreeGrafter"/>
</dbReference>
<evidence type="ECO:0000256" key="2">
    <source>
        <dbReference type="ARBA" id="ARBA00022730"/>
    </source>
</evidence>
<dbReference type="PANTHER" id="PTHR11831:SF4">
    <property type="entry name" value="SMALL RIBOSOMAL SUBUNIT PROTEIN US4M"/>
    <property type="match status" value="1"/>
</dbReference>
<comment type="caution">
    <text evidence="9">The sequence shown here is derived from an EMBL/GenBank/DDBJ whole genome shotgun (WGS) entry which is preliminary data.</text>
</comment>
<feature type="domain" description="RNA-binding S4" evidence="8">
    <location>
        <begin position="157"/>
        <end position="227"/>
    </location>
</feature>
<dbReference type="SMART" id="SM00363">
    <property type="entry name" value="S4"/>
    <property type="match status" value="1"/>
</dbReference>
<dbReference type="GO" id="GO:0042274">
    <property type="term" value="P:ribosomal small subunit biogenesis"/>
    <property type="evidence" value="ECO:0007669"/>
    <property type="project" value="TreeGrafter"/>
</dbReference>
<dbReference type="Gene3D" id="3.10.290.10">
    <property type="entry name" value="RNA-binding S4 domain"/>
    <property type="match status" value="1"/>
</dbReference>
<name>A0A066VBQ9_TILAU</name>
<dbReference type="SUPFAM" id="SSF55174">
    <property type="entry name" value="Alpha-L RNA-binding motif"/>
    <property type="match status" value="1"/>
</dbReference>
<feature type="region of interest" description="Disordered" evidence="7">
    <location>
        <begin position="398"/>
        <end position="434"/>
    </location>
</feature>
<evidence type="ECO:0000256" key="7">
    <source>
        <dbReference type="SAM" id="MobiDB-lite"/>
    </source>
</evidence>
<evidence type="ECO:0000256" key="3">
    <source>
        <dbReference type="ARBA" id="ARBA00022884"/>
    </source>
</evidence>
<dbReference type="InterPro" id="IPR036986">
    <property type="entry name" value="S4_RNA-bd_sf"/>
</dbReference>
<evidence type="ECO:0000313" key="9">
    <source>
        <dbReference type="EMBL" id="KDN36199.1"/>
    </source>
</evidence>
<feature type="compositionally biased region" description="Low complexity" evidence="7">
    <location>
        <begin position="416"/>
        <end position="427"/>
    </location>
</feature>
<dbReference type="CDD" id="cd00165">
    <property type="entry name" value="S4"/>
    <property type="match status" value="1"/>
</dbReference>
<dbReference type="OrthoDB" id="3356781at2759"/>